<feature type="transmembrane region" description="Helical" evidence="1">
    <location>
        <begin position="40"/>
        <end position="66"/>
    </location>
</feature>
<sequence length="67" mass="7334">MSRSSQMMPMKTGAFSDPVTGVLESDRSLMNEFSGEKLPVWLRLLTIVGLSAGLWGAIIWAFVLVFG</sequence>
<dbReference type="SMR" id="Q0C2X6"/>
<protein>
    <submittedName>
        <fullName evidence="2">Uncharacterized protein</fullName>
    </submittedName>
</protein>
<gene>
    <name evidence="2" type="ordered locus">HNE_1199</name>
</gene>
<dbReference type="KEGG" id="hne:HNE_1199"/>
<keyword evidence="1" id="KW-0472">Membrane</keyword>
<dbReference type="RefSeq" id="WP_011646217.1">
    <property type="nucleotide sequence ID" value="NC_008358.1"/>
</dbReference>
<keyword evidence="3" id="KW-1185">Reference proteome</keyword>
<dbReference type="STRING" id="228405.HNE_1199"/>
<dbReference type="AlphaFoldDB" id="Q0C2X6"/>
<dbReference type="EMBL" id="CP000158">
    <property type="protein sequence ID" value="ABI76799.1"/>
    <property type="molecule type" value="Genomic_DNA"/>
</dbReference>
<keyword evidence="1" id="KW-0812">Transmembrane</keyword>
<evidence type="ECO:0000256" key="1">
    <source>
        <dbReference type="SAM" id="Phobius"/>
    </source>
</evidence>
<name>Q0C2X6_HYPNA</name>
<reference evidence="2 3" key="1">
    <citation type="journal article" date="2006" name="J. Bacteriol.">
        <title>Comparative genomic evidence for a close relationship between the dimorphic prosthecate bacteria Hyphomonas neptunium and Caulobacter crescentus.</title>
        <authorList>
            <person name="Badger J.H."/>
            <person name="Hoover T.R."/>
            <person name="Brun Y.V."/>
            <person name="Weiner R.M."/>
            <person name="Laub M.T."/>
            <person name="Alexandre G."/>
            <person name="Mrazek J."/>
            <person name="Ren Q."/>
            <person name="Paulsen I.T."/>
            <person name="Nelson K.E."/>
            <person name="Khouri H.M."/>
            <person name="Radune D."/>
            <person name="Sosa J."/>
            <person name="Dodson R.J."/>
            <person name="Sullivan S.A."/>
            <person name="Rosovitz M.J."/>
            <person name="Madupu R."/>
            <person name="Brinkac L.M."/>
            <person name="Durkin A.S."/>
            <person name="Daugherty S.C."/>
            <person name="Kothari S.P."/>
            <person name="Giglio M.G."/>
            <person name="Zhou L."/>
            <person name="Haft D.H."/>
            <person name="Selengut J.D."/>
            <person name="Davidsen T.M."/>
            <person name="Yang Q."/>
            <person name="Zafar N."/>
            <person name="Ward N.L."/>
        </authorList>
    </citation>
    <scope>NUCLEOTIDE SEQUENCE [LARGE SCALE GENOMIC DNA]</scope>
    <source>
        <strain evidence="2 3">ATCC 15444</strain>
    </source>
</reference>
<organism evidence="2 3">
    <name type="scientific">Hyphomonas neptunium (strain ATCC 15444)</name>
    <dbReference type="NCBI Taxonomy" id="228405"/>
    <lineage>
        <taxon>Bacteria</taxon>
        <taxon>Pseudomonadati</taxon>
        <taxon>Pseudomonadota</taxon>
        <taxon>Alphaproteobacteria</taxon>
        <taxon>Hyphomonadales</taxon>
        <taxon>Hyphomonadaceae</taxon>
        <taxon>Hyphomonas</taxon>
    </lineage>
</organism>
<accession>Q0C2X6</accession>
<evidence type="ECO:0000313" key="3">
    <source>
        <dbReference type="Proteomes" id="UP000001959"/>
    </source>
</evidence>
<dbReference type="HOGENOM" id="CLU_2806665_0_0_5"/>
<dbReference type="Proteomes" id="UP000001959">
    <property type="component" value="Chromosome"/>
</dbReference>
<keyword evidence="1" id="KW-1133">Transmembrane helix</keyword>
<evidence type="ECO:0000313" key="2">
    <source>
        <dbReference type="EMBL" id="ABI76799.1"/>
    </source>
</evidence>
<proteinExistence type="predicted"/>